<proteinExistence type="predicted"/>
<dbReference type="AlphaFoldDB" id="A0A4C1ZEF3"/>
<keyword evidence="2" id="KW-1185">Reference proteome</keyword>
<dbReference type="EMBL" id="BGZK01001709">
    <property type="protein sequence ID" value="GBP84975.1"/>
    <property type="molecule type" value="Genomic_DNA"/>
</dbReference>
<protein>
    <submittedName>
        <fullName evidence="1">Uncharacterized protein</fullName>
    </submittedName>
</protein>
<comment type="caution">
    <text evidence="1">The sequence shown here is derived from an EMBL/GenBank/DDBJ whole genome shotgun (WGS) entry which is preliminary data.</text>
</comment>
<reference evidence="1 2" key="1">
    <citation type="journal article" date="2019" name="Commun. Biol.">
        <title>The bagworm genome reveals a unique fibroin gene that provides high tensile strength.</title>
        <authorList>
            <person name="Kono N."/>
            <person name="Nakamura H."/>
            <person name="Ohtoshi R."/>
            <person name="Tomita M."/>
            <person name="Numata K."/>
            <person name="Arakawa K."/>
        </authorList>
    </citation>
    <scope>NUCLEOTIDE SEQUENCE [LARGE SCALE GENOMIC DNA]</scope>
</reference>
<evidence type="ECO:0000313" key="1">
    <source>
        <dbReference type="EMBL" id="GBP84975.1"/>
    </source>
</evidence>
<evidence type="ECO:0000313" key="2">
    <source>
        <dbReference type="Proteomes" id="UP000299102"/>
    </source>
</evidence>
<name>A0A4C1ZEF3_EUMVA</name>
<dbReference type="Proteomes" id="UP000299102">
    <property type="component" value="Unassembled WGS sequence"/>
</dbReference>
<gene>
    <name evidence="1" type="ORF">EVAR_39383_1</name>
</gene>
<sequence>MIEDRRDHSENGHDIHTDVVKIFESNFVSVPSAIRISADEASGYAARTPYNLSMLHRFKNPHDRNKRRRATCRQHVAERPALTQGARRRRPTAAHVLGHPRRVERGARAGRPGGRASAAARFYHSLMSSRYSIAAFALGGDNRLLVYFHFAECRREMAIVK</sequence>
<accession>A0A4C1ZEF3</accession>
<organism evidence="1 2">
    <name type="scientific">Eumeta variegata</name>
    <name type="common">Bagworm moth</name>
    <name type="synonym">Eumeta japonica</name>
    <dbReference type="NCBI Taxonomy" id="151549"/>
    <lineage>
        <taxon>Eukaryota</taxon>
        <taxon>Metazoa</taxon>
        <taxon>Ecdysozoa</taxon>
        <taxon>Arthropoda</taxon>
        <taxon>Hexapoda</taxon>
        <taxon>Insecta</taxon>
        <taxon>Pterygota</taxon>
        <taxon>Neoptera</taxon>
        <taxon>Endopterygota</taxon>
        <taxon>Lepidoptera</taxon>
        <taxon>Glossata</taxon>
        <taxon>Ditrysia</taxon>
        <taxon>Tineoidea</taxon>
        <taxon>Psychidae</taxon>
        <taxon>Oiketicinae</taxon>
        <taxon>Eumeta</taxon>
    </lineage>
</organism>